<evidence type="ECO:0000256" key="1">
    <source>
        <dbReference type="SAM" id="Phobius"/>
    </source>
</evidence>
<gene>
    <name evidence="2" type="ORF">C7450_107102</name>
</gene>
<keyword evidence="1" id="KW-1133">Transmembrane helix</keyword>
<organism evidence="2 3">
    <name type="scientific">Chelatococcus asaccharovorans</name>
    <dbReference type="NCBI Taxonomy" id="28210"/>
    <lineage>
        <taxon>Bacteria</taxon>
        <taxon>Pseudomonadati</taxon>
        <taxon>Pseudomonadota</taxon>
        <taxon>Alphaproteobacteria</taxon>
        <taxon>Hyphomicrobiales</taxon>
        <taxon>Chelatococcaceae</taxon>
        <taxon>Chelatococcus</taxon>
    </lineage>
</organism>
<keyword evidence="3" id="KW-1185">Reference proteome</keyword>
<name>A0A2V3U2U7_9HYPH</name>
<comment type="caution">
    <text evidence="2">The sequence shown here is derived from an EMBL/GenBank/DDBJ whole genome shotgun (WGS) entry which is preliminary data.</text>
</comment>
<dbReference type="EMBL" id="QJJK01000007">
    <property type="protein sequence ID" value="PXW57064.1"/>
    <property type="molecule type" value="Genomic_DNA"/>
</dbReference>
<reference evidence="2 3" key="1">
    <citation type="submission" date="2018-05" db="EMBL/GenBank/DDBJ databases">
        <title>Genomic Encyclopedia of Type Strains, Phase IV (KMG-IV): sequencing the most valuable type-strain genomes for metagenomic binning, comparative biology and taxonomic classification.</title>
        <authorList>
            <person name="Goeker M."/>
        </authorList>
    </citation>
    <scope>NUCLEOTIDE SEQUENCE [LARGE SCALE GENOMIC DNA]</scope>
    <source>
        <strain evidence="2 3">DSM 6462</strain>
    </source>
</reference>
<protein>
    <recommendedName>
        <fullName evidence="4">DUF2975 family protein</fullName>
    </recommendedName>
</protein>
<dbReference type="AlphaFoldDB" id="A0A2V3U2U7"/>
<evidence type="ECO:0000313" key="2">
    <source>
        <dbReference type="EMBL" id="PXW57064.1"/>
    </source>
</evidence>
<dbReference type="Proteomes" id="UP000248021">
    <property type="component" value="Unassembled WGS sequence"/>
</dbReference>
<feature type="transmembrane region" description="Helical" evidence="1">
    <location>
        <begin position="75"/>
        <end position="98"/>
    </location>
</feature>
<dbReference type="InterPro" id="IPR021354">
    <property type="entry name" value="DUF2975"/>
</dbReference>
<sequence>MLISNTTPQALITPVHGRSLTRIASGLRLATVFGAVTTQCILAWVWLSPDRVVTFIAARLRLEHVPLALDDGSRALGFSISMVPVAVLFYALYQVYRLCDGLRRGAVSWQLSALHLQRIGWAMLAISVLRPLTNTFLSVVLTLANAADDRHIVVALSTDDAMIAILGGLVLVLGRVMSEAGLIALENEQII</sequence>
<proteinExistence type="predicted"/>
<dbReference type="OrthoDB" id="8157526at2"/>
<keyword evidence="1" id="KW-0472">Membrane</keyword>
<dbReference type="Pfam" id="PF11188">
    <property type="entry name" value="DUF2975"/>
    <property type="match status" value="1"/>
</dbReference>
<evidence type="ECO:0008006" key="4">
    <source>
        <dbReference type="Google" id="ProtNLM"/>
    </source>
</evidence>
<feature type="transmembrane region" description="Helical" evidence="1">
    <location>
        <begin position="27"/>
        <end position="47"/>
    </location>
</feature>
<feature type="transmembrane region" description="Helical" evidence="1">
    <location>
        <begin position="119"/>
        <end position="141"/>
    </location>
</feature>
<evidence type="ECO:0000313" key="3">
    <source>
        <dbReference type="Proteomes" id="UP000248021"/>
    </source>
</evidence>
<feature type="transmembrane region" description="Helical" evidence="1">
    <location>
        <begin position="161"/>
        <end position="185"/>
    </location>
</feature>
<dbReference type="RefSeq" id="WP_146227374.1">
    <property type="nucleotide sequence ID" value="NZ_JAHBRY010000001.1"/>
</dbReference>
<keyword evidence="1" id="KW-0812">Transmembrane</keyword>
<accession>A0A2V3U2U7</accession>